<dbReference type="InterPro" id="IPR002293">
    <property type="entry name" value="AA/rel_permease1"/>
</dbReference>
<dbReference type="Pfam" id="PF13520">
    <property type="entry name" value="AA_permease_2"/>
    <property type="match status" value="1"/>
</dbReference>
<dbReference type="GO" id="GO:0016020">
    <property type="term" value="C:membrane"/>
    <property type="evidence" value="ECO:0007669"/>
    <property type="project" value="UniProtKB-SubCell"/>
</dbReference>
<evidence type="ECO:0008006" key="9">
    <source>
        <dbReference type="Google" id="ProtNLM"/>
    </source>
</evidence>
<evidence type="ECO:0000256" key="1">
    <source>
        <dbReference type="ARBA" id="ARBA00004141"/>
    </source>
</evidence>
<dbReference type="Proteomes" id="UP000682733">
    <property type="component" value="Unassembled WGS sequence"/>
</dbReference>
<dbReference type="EMBL" id="CAJOBA010000359">
    <property type="protein sequence ID" value="CAF3525985.1"/>
    <property type="molecule type" value="Genomic_DNA"/>
</dbReference>
<dbReference type="Gene3D" id="1.20.1740.10">
    <property type="entry name" value="Amino acid/polyamine transporter I"/>
    <property type="match status" value="1"/>
</dbReference>
<sequence>MQWVFTVVKFLPILMVPIFGFIGSNSNIQTLTEANLEKPVGLGGVAPAIGIIGSIPAIFFAFDGFYAVGSIKENMRQPKKLGPALVIGIAIITGAYLLISAGLFTSSPTGTAGDILKLPE</sequence>
<accession>A0A8S2GJG9</accession>
<keyword evidence="3 5" id="KW-1133">Transmembrane helix</keyword>
<dbReference type="EMBL" id="CAJNOK010000359">
    <property type="protein sequence ID" value="CAF0747687.1"/>
    <property type="molecule type" value="Genomic_DNA"/>
</dbReference>
<proteinExistence type="predicted"/>
<evidence type="ECO:0000256" key="2">
    <source>
        <dbReference type="ARBA" id="ARBA00022692"/>
    </source>
</evidence>
<keyword evidence="2 5" id="KW-0812">Transmembrane</keyword>
<protein>
    <recommendedName>
        <fullName evidence="9">Amino acid permease</fullName>
    </recommendedName>
</protein>
<reference evidence="7" key="1">
    <citation type="submission" date="2021-02" db="EMBL/GenBank/DDBJ databases">
        <authorList>
            <person name="Nowell W R."/>
        </authorList>
    </citation>
    <scope>NUCLEOTIDE SEQUENCE</scope>
</reference>
<evidence type="ECO:0000256" key="5">
    <source>
        <dbReference type="SAM" id="Phobius"/>
    </source>
</evidence>
<evidence type="ECO:0000313" key="6">
    <source>
        <dbReference type="EMBL" id="CAF0747687.1"/>
    </source>
</evidence>
<comment type="subcellular location">
    <subcellularLocation>
        <location evidence="1">Membrane</location>
        <topology evidence="1">Multi-pass membrane protein</topology>
    </subcellularLocation>
</comment>
<comment type="caution">
    <text evidence="7">The sequence shown here is derived from an EMBL/GenBank/DDBJ whole genome shotgun (WGS) entry which is preliminary data.</text>
</comment>
<feature type="transmembrane region" description="Helical" evidence="5">
    <location>
        <begin position="81"/>
        <end position="104"/>
    </location>
</feature>
<name>A0A8S2GJG9_9BILA</name>
<dbReference type="Proteomes" id="UP000677228">
    <property type="component" value="Unassembled WGS sequence"/>
</dbReference>
<evidence type="ECO:0000256" key="4">
    <source>
        <dbReference type="ARBA" id="ARBA00023136"/>
    </source>
</evidence>
<evidence type="ECO:0000313" key="7">
    <source>
        <dbReference type="EMBL" id="CAF3525985.1"/>
    </source>
</evidence>
<feature type="transmembrane region" description="Helical" evidence="5">
    <location>
        <begin position="7"/>
        <end position="24"/>
    </location>
</feature>
<keyword evidence="4 5" id="KW-0472">Membrane</keyword>
<gene>
    <name evidence="6" type="ORF">OVA965_LOCUS1825</name>
    <name evidence="7" type="ORF">TMI583_LOCUS1825</name>
</gene>
<dbReference type="GO" id="GO:0022857">
    <property type="term" value="F:transmembrane transporter activity"/>
    <property type="evidence" value="ECO:0007669"/>
    <property type="project" value="InterPro"/>
</dbReference>
<feature type="transmembrane region" description="Helical" evidence="5">
    <location>
        <begin position="44"/>
        <end position="69"/>
    </location>
</feature>
<dbReference type="AlphaFoldDB" id="A0A8S2GJG9"/>
<evidence type="ECO:0000256" key="3">
    <source>
        <dbReference type="ARBA" id="ARBA00022989"/>
    </source>
</evidence>
<evidence type="ECO:0000313" key="8">
    <source>
        <dbReference type="Proteomes" id="UP000682733"/>
    </source>
</evidence>
<organism evidence="7 8">
    <name type="scientific">Didymodactylos carnosus</name>
    <dbReference type="NCBI Taxonomy" id="1234261"/>
    <lineage>
        <taxon>Eukaryota</taxon>
        <taxon>Metazoa</taxon>
        <taxon>Spiralia</taxon>
        <taxon>Gnathifera</taxon>
        <taxon>Rotifera</taxon>
        <taxon>Eurotatoria</taxon>
        <taxon>Bdelloidea</taxon>
        <taxon>Philodinida</taxon>
        <taxon>Philodinidae</taxon>
        <taxon>Didymodactylos</taxon>
    </lineage>
</organism>